<feature type="signal peptide" evidence="1">
    <location>
        <begin position="1"/>
        <end position="24"/>
    </location>
</feature>
<gene>
    <name evidence="3" type="ORF">PR001_g19808</name>
    <name evidence="2" type="ORF">PR002_g27114</name>
    <name evidence="4" type="ORF">PR003_g27886</name>
</gene>
<evidence type="ECO:0000313" key="5">
    <source>
        <dbReference type="Proteomes" id="UP000429607"/>
    </source>
</evidence>
<name>A0A6A3HRW7_9STRA</name>
<dbReference type="Proteomes" id="UP000435112">
    <property type="component" value="Unassembled WGS sequence"/>
</dbReference>
<accession>A0A6A3HRW7</accession>
<evidence type="ECO:0000256" key="1">
    <source>
        <dbReference type="SAM" id="SignalP"/>
    </source>
</evidence>
<evidence type="ECO:0000313" key="3">
    <source>
        <dbReference type="EMBL" id="KAE8996610.1"/>
    </source>
</evidence>
<evidence type="ECO:0000313" key="4">
    <source>
        <dbReference type="EMBL" id="KAE9280698.1"/>
    </source>
</evidence>
<dbReference type="EMBL" id="QXFT01004038">
    <property type="protein sequence ID" value="KAE9280698.1"/>
    <property type="molecule type" value="Genomic_DNA"/>
</dbReference>
<evidence type="ECO:0000313" key="2">
    <source>
        <dbReference type="EMBL" id="KAE8970448.1"/>
    </source>
</evidence>
<evidence type="ECO:0008006" key="8">
    <source>
        <dbReference type="Google" id="ProtNLM"/>
    </source>
</evidence>
<evidence type="ECO:0000313" key="7">
    <source>
        <dbReference type="Proteomes" id="UP000435112"/>
    </source>
</evidence>
<dbReference type="Proteomes" id="UP000429607">
    <property type="component" value="Unassembled WGS sequence"/>
</dbReference>
<evidence type="ECO:0000313" key="6">
    <source>
        <dbReference type="Proteomes" id="UP000434957"/>
    </source>
</evidence>
<sequence length="97" mass="10525">MCINSVYVTVIITVLVQSAHTVPALTMPIITDQPITLHHLLHFNCNLPWHAQAVCIAVGTQPSRQRSAIITQYKAPQGRVAATTAGSACCISMERDE</sequence>
<dbReference type="Proteomes" id="UP000434957">
    <property type="component" value="Unassembled WGS sequence"/>
</dbReference>
<organism evidence="2 7">
    <name type="scientific">Phytophthora rubi</name>
    <dbReference type="NCBI Taxonomy" id="129364"/>
    <lineage>
        <taxon>Eukaryota</taxon>
        <taxon>Sar</taxon>
        <taxon>Stramenopiles</taxon>
        <taxon>Oomycota</taxon>
        <taxon>Peronosporomycetes</taxon>
        <taxon>Peronosporales</taxon>
        <taxon>Peronosporaceae</taxon>
        <taxon>Phytophthora</taxon>
    </lineage>
</organism>
<dbReference type="EMBL" id="QXFV01001883">
    <property type="protein sequence ID" value="KAE8996610.1"/>
    <property type="molecule type" value="Genomic_DNA"/>
</dbReference>
<feature type="chain" id="PRO_5036164219" description="Secreted protein" evidence="1">
    <location>
        <begin position="25"/>
        <end position="97"/>
    </location>
</feature>
<reference evidence="5 7" key="1">
    <citation type="submission" date="2018-09" db="EMBL/GenBank/DDBJ databases">
        <title>Genomic investigation of the strawberry pathogen Phytophthora fragariae indicates pathogenicity is determined by transcriptional variation in three key races.</title>
        <authorList>
            <person name="Adams T.M."/>
            <person name="Armitage A.D."/>
            <person name="Sobczyk M.K."/>
            <person name="Bates H.J."/>
            <person name="Dunwell J.M."/>
            <person name="Nellist C.F."/>
            <person name="Harrison R.J."/>
        </authorList>
    </citation>
    <scope>NUCLEOTIDE SEQUENCE [LARGE SCALE GENOMIC DNA]</scope>
    <source>
        <strain evidence="3 5">SCRP249</strain>
        <strain evidence="2 7">SCRP324</strain>
        <strain evidence="4 6">SCRP333</strain>
    </source>
</reference>
<dbReference type="OrthoDB" id="10330794at2759"/>
<protein>
    <recommendedName>
        <fullName evidence="8">Secreted protein</fullName>
    </recommendedName>
</protein>
<dbReference type="EMBL" id="QXFU01004144">
    <property type="protein sequence ID" value="KAE8970448.1"/>
    <property type="molecule type" value="Genomic_DNA"/>
</dbReference>
<keyword evidence="1" id="KW-0732">Signal</keyword>
<dbReference type="AlphaFoldDB" id="A0A6A3HRW7"/>
<comment type="caution">
    <text evidence="2">The sequence shown here is derived from an EMBL/GenBank/DDBJ whole genome shotgun (WGS) entry which is preliminary data.</text>
</comment>
<keyword evidence="6" id="KW-1185">Reference proteome</keyword>
<proteinExistence type="predicted"/>